<dbReference type="SFLD" id="SFLDG00358">
    <property type="entry name" value="Main_(cytGST)"/>
    <property type="match status" value="1"/>
</dbReference>
<dbReference type="Gene3D" id="1.20.1050.10">
    <property type="match status" value="1"/>
</dbReference>
<keyword evidence="2 5" id="KW-0808">Transferase</keyword>
<dbReference type="Gene3D" id="3.40.30.10">
    <property type="entry name" value="Glutaredoxin"/>
    <property type="match status" value="1"/>
</dbReference>
<evidence type="ECO:0000313" key="6">
    <source>
        <dbReference type="Proteomes" id="UP000197783"/>
    </source>
</evidence>
<dbReference type="PANTHER" id="PTHR43900:SF3">
    <property type="entry name" value="GLUTATHIONE S-TRANSFERASE RHO"/>
    <property type="match status" value="1"/>
</dbReference>
<dbReference type="EC" id="2.5.1.18" evidence="1"/>
<proteinExistence type="predicted"/>
<sequence length="207" mass="23245">MPDMRLFSAPMPAPNPRRVRMAAAEKGVQLDEVMLDLRRGEHKSPEHLARNPLGQVPVLELDDGTLIAETVSICRYLDGVGGEPTLFGRTALEQALVDMWIRRVEIQIGEPTKMFWRHAHPATASLLTQYQDYGASNRDLLERAMKWFDHELSDGRAFVMGDGFTMADIAAVTIIDFAKLIGMDPMRDRESASAWHARVAERASYHA</sequence>
<feature type="domain" description="GST C-terminal" evidence="4">
    <location>
        <begin position="90"/>
        <end position="207"/>
    </location>
</feature>
<dbReference type="GO" id="GO:0006749">
    <property type="term" value="P:glutathione metabolic process"/>
    <property type="evidence" value="ECO:0007669"/>
    <property type="project" value="TreeGrafter"/>
</dbReference>
<dbReference type="InterPro" id="IPR036249">
    <property type="entry name" value="Thioredoxin-like_sf"/>
</dbReference>
<dbReference type="PROSITE" id="PS50405">
    <property type="entry name" value="GST_CTER"/>
    <property type="match status" value="1"/>
</dbReference>
<dbReference type="SUPFAM" id="SSF47616">
    <property type="entry name" value="GST C-terminal domain-like"/>
    <property type="match status" value="1"/>
</dbReference>
<dbReference type="InterPro" id="IPR034345">
    <property type="entry name" value="Gtt2-like_N"/>
</dbReference>
<dbReference type="InterPro" id="IPR010987">
    <property type="entry name" value="Glutathione-S-Trfase_C-like"/>
</dbReference>
<dbReference type="EMBL" id="NBBJ01000001">
    <property type="protein sequence ID" value="OWK31745.1"/>
    <property type="molecule type" value="Genomic_DNA"/>
</dbReference>
<dbReference type="Proteomes" id="UP000197783">
    <property type="component" value="Unassembled WGS sequence"/>
</dbReference>
<dbReference type="SUPFAM" id="SSF52833">
    <property type="entry name" value="Thioredoxin-like"/>
    <property type="match status" value="1"/>
</dbReference>
<dbReference type="InterPro" id="IPR004046">
    <property type="entry name" value="GST_C"/>
</dbReference>
<name>A0A245ZPS4_9SPHN</name>
<protein>
    <recommendedName>
        <fullName evidence="1">glutathione transferase</fullName>
        <ecNumber evidence="1">2.5.1.18</ecNumber>
    </recommendedName>
</protein>
<accession>A0A245ZPS4</accession>
<dbReference type="GO" id="GO:0004364">
    <property type="term" value="F:glutathione transferase activity"/>
    <property type="evidence" value="ECO:0007669"/>
    <property type="project" value="UniProtKB-EC"/>
</dbReference>
<gene>
    <name evidence="5" type="primary">gstB_1</name>
    <name evidence="5" type="ORF">SPMU_00630</name>
</gene>
<organism evidence="5 6">
    <name type="scientific">Sphingomonas mucosissima</name>
    <dbReference type="NCBI Taxonomy" id="370959"/>
    <lineage>
        <taxon>Bacteria</taxon>
        <taxon>Pseudomonadati</taxon>
        <taxon>Pseudomonadota</taxon>
        <taxon>Alphaproteobacteria</taxon>
        <taxon>Sphingomonadales</taxon>
        <taxon>Sphingomonadaceae</taxon>
        <taxon>Sphingomonas</taxon>
    </lineage>
</organism>
<evidence type="ECO:0000313" key="5">
    <source>
        <dbReference type="EMBL" id="OWK31745.1"/>
    </source>
</evidence>
<dbReference type="Pfam" id="PF00043">
    <property type="entry name" value="GST_C"/>
    <property type="match status" value="1"/>
</dbReference>
<comment type="caution">
    <text evidence="5">The sequence shown here is derived from an EMBL/GenBank/DDBJ whole genome shotgun (WGS) entry which is preliminary data.</text>
</comment>
<dbReference type="GO" id="GO:0005737">
    <property type="term" value="C:cytoplasm"/>
    <property type="evidence" value="ECO:0007669"/>
    <property type="project" value="TreeGrafter"/>
</dbReference>
<evidence type="ECO:0000256" key="2">
    <source>
        <dbReference type="ARBA" id="ARBA00022679"/>
    </source>
</evidence>
<reference evidence="5 6" key="1">
    <citation type="submission" date="2017-03" db="EMBL/GenBank/DDBJ databases">
        <title>Genome sequence of Sphingomonas mucosissima DSM 17494.</title>
        <authorList>
            <person name="Poehlein A."/>
            <person name="Wuebbeler J.H."/>
            <person name="Steinbuechel A."/>
            <person name="Daniel R."/>
        </authorList>
    </citation>
    <scope>NUCLEOTIDE SEQUENCE [LARGE SCALE GENOMIC DNA]</scope>
    <source>
        <strain evidence="5 6">DSM 17494</strain>
    </source>
</reference>
<dbReference type="SFLD" id="SFLDS00019">
    <property type="entry name" value="Glutathione_Transferase_(cytos"/>
    <property type="match status" value="1"/>
</dbReference>
<dbReference type="InterPro" id="IPR036282">
    <property type="entry name" value="Glutathione-S-Trfase_C_sf"/>
</dbReference>
<evidence type="ECO:0000259" key="4">
    <source>
        <dbReference type="PROSITE" id="PS50405"/>
    </source>
</evidence>
<dbReference type="InterPro" id="IPR040079">
    <property type="entry name" value="Glutathione_S-Trfase"/>
</dbReference>
<evidence type="ECO:0000259" key="3">
    <source>
        <dbReference type="PROSITE" id="PS50404"/>
    </source>
</evidence>
<dbReference type="PROSITE" id="PS50404">
    <property type="entry name" value="GST_NTER"/>
    <property type="match status" value="1"/>
</dbReference>
<dbReference type="AlphaFoldDB" id="A0A245ZPS4"/>
<dbReference type="Pfam" id="PF13409">
    <property type="entry name" value="GST_N_2"/>
    <property type="match status" value="1"/>
</dbReference>
<keyword evidence="6" id="KW-1185">Reference proteome</keyword>
<dbReference type="CDD" id="cd03051">
    <property type="entry name" value="GST_N_GTT2_like"/>
    <property type="match status" value="1"/>
</dbReference>
<feature type="domain" description="GST N-terminal" evidence="3">
    <location>
        <begin position="2"/>
        <end position="85"/>
    </location>
</feature>
<evidence type="ECO:0000256" key="1">
    <source>
        <dbReference type="ARBA" id="ARBA00012452"/>
    </source>
</evidence>
<dbReference type="GO" id="GO:0043295">
    <property type="term" value="F:glutathione binding"/>
    <property type="evidence" value="ECO:0007669"/>
    <property type="project" value="TreeGrafter"/>
</dbReference>
<dbReference type="PANTHER" id="PTHR43900">
    <property type="entry name" value="GLUTATHIONE S-TRANSFERASE RHO"/>
    <property type="match status" value="1"/>
</dbReference>
<dbReference type="InterPro" id="IPR004045">
    <property type="entry name" value="Glutathione_S-Trfase_N"/>
</dbReference>